<dbReference type="PANTHER" id="PTHR33744:SF1">
    <property type="entry name" value="DNA-BINDING TRANSCRIPTIONAL ACTIVATOR ADER"/>
    <property type="match status" value="1"/>
</dbReference>
<name>A0A7Z0A9X6_9MICO</name>
<dbReference type="Proteomes" id="UP000539111">
    <property type="component" value="Unassembled WGS sequence"/>
</dbReference>
<dbReference type="PANTHER" id="PTHR33744">
    <property type="entry name" value="CARBOHYDRATE DIACID REGULATOR"/>
    <property type="match status" value="1"/>
</dbReference>
<accession>A0A7Z0A9X6</accession>
<dbReference type="InterPro" id="IPR025736">
    <property type="entry name" value="PucR_C-HTH_dom"/>
</dbReference>
<evidence type="ECO:0000313" key="2">
    <source>
        <dbReference type="EMBL" id="NYI67052.1"/>
    </source>
</evidence>
<dbReference type="EMBL" id="JACBZP010000001">
    <property type="protein sequence ID" value="NYI67052.1"/>
    <property type="molecule type" value="Genomic_DNA"/>
</dbReference>
<evidence type="ECO:0000259" key="1">
    <source>
        <dbReference type="Pfam" id="PF13556"/>
    </source>
</evidence>
<comment type="caution">
    <text evidence="2">The sequence shown here is derived from an EMBL/GenBank/DDBJ whole genome shotgun (WGS) entry which is preliminary data.</text>
</comment>
<gene>
    <name evidence="2" type="ORF">BJY26_001358</name>
</gene>
<dbReference type="Gene3D" id="1.10.10.2840">
    <property type="entry name" value="PucR C-terminal helix-turn-helix domain"/>
    <property type="match status" value="1"/>
</dbReference>
<protein>
    <recommendedName>
        <fullName evidence="1">PucR C-terminal helix-turn-helix domain-containing protein</fullName>
    </recommendedName>
</protein>
<dbReference type="InterPro" id="IPR042070">
    <property type="entry name" value="PucR_C-HTH_sf"/>
</dbReference>
<proteinExistence type="predicted"/>
<sequence>MENPSVDNVSDMHELVETLSRTLEVPVELTTQSLLGLARSAYFDTSFDDPDSAIMNPQRRVGATSENPASLEPIRIPQVKEIGLPTAWVVPLVAYDDSIRYLWLLDVNERLKQGDIDYAKTVGTAIVRTLGAVPDANETFLLGQSDNFPMLVTGSMQNRQNLLEELVADQSLRHDDAFFALAVAVHGEDNRASPQQRDWELNALIRRVRDQYPAERTIVGKSEGSYVILHAPFANEDKTARAEELSVVLRDGLYRAFESSGTVRWIVGVSGTICSFRSAGDAIRQALGATHIGSRLGWASRTVYWDRLGHFRTLSALPENVLESDLVSEPLRRFLTDDVHRELVDTLTSFLDNNGSVKAVAAELYLHRASVYHRVRRIEQLLHVDLANGTDRLELHLSVMAWRLLQSANEGSG</sequence>
<organism evidence="2 3">
    <name type="scientific">Spelaeicoccus albus</name>
    <dbReference type="NCBI Taxonomy" id="1280376"/>
    <lineage>
        <taxon>Bacteria</taxon>
        <taxon>Bacillati</taxon>
        <taxon>Actinomycetota</taxon>
        <taxon>Actinomycetes</taxon>
        <taxon>Micrococcales</taxon>
        <taxon>Brevibacteriaceae</taxon>
        <taxon>Spelaeicoccus</taxon>
    </lineage>
</organism>
<dbReference type="RefSeq" id="WP_179426776.1">
    <property type="nucleotide sequence ID" value="NZ_JACBZP010000001.1"/>
</dbReference>
<evidence type="ECO:0000313" key="3">
    <source>
        <dbReference type="Proteomes" id="UP000539111"/>
    </source>
</evidence>
<dbReference type="Pfam" id="PF13556">
    <property type="entry name" value="HTH_30"/>
    <property type="match status" value="1"/>
</dbReference>
<dbReference type="AlphaFoldDB" id="A0A7Z0A9X6"/>
<dbReference type="InterPro" id="IPR051448">
    <property type="entry name" value="CdaR-like_regulators"/>
</dbReference>
<feature type="domain" description="PucR C-terminal helix-turn-helix" evidence="1">
    <location>
        <begin position="343"/>
        <end position="400"/>
    </location>
</feature>
<keyword evidence="3" id="KW-1185">Reference proteome</keyword>
<reference evidence="2 3" key="1">
    <citation type="submission" date="2020-07" db="EMBL/GenBank/DDBJ databases">
        <title>Sequencing the genomes of 1000 actinobacteria strains.</title>
        <authorList>
            <person name="Klenk H.-P."/>
        </authorList>
    </citation>
    <scope>NUCLEOTIDE SEQUENCE [LARGE SCALE GENOMIC DNA]</scope>
    <source>
        <strain evidence="2 3">DSM 26341</strain>
    </source>
</reference>